<dbReference type="Proteomes" id="UP000694620">
    <property type="component" value="Unassembled WGS sequence"/>
</dbReference>
<evidence type="ECO:0000256" key="11">
    <source>
        <dbReference type="ARBA" id="ARBA00023180"/>
    </source>
</evidence>
<keyword evidence="7 13" id="KW-0297">G-protein coupled receptor</keyword>
<keyword evidence="3 14" id="KW-0716">Sensory transduction</keyword>
<keyword evidence="12 13" id="KW-0807">Transducer</keyword>
<sequence>MENVTFSTMVFILECLDYYQQKNLITIILFFIYFLTLIGNILVIIVITLDHQLQTPMYFYIGILACIDLTCSTNIIPRMLCAVLFDQVVPRIACFVQLYTLHHLETFLLTFMAFDRYVAVVNPLRYRSIVTNKMVTLSFVVSNILSIFTVVPFLLQVNSLQFCRTNVIPYCMCDYITMVRLACVDFLSFLIPGSTVCAVLQIFPLGSIIFSYSKIVEAVLKISSKEGRKKAFSTCLTHLMVVGIFYIPFFIAYVLPSTGISAEEYNIIAIIPCIIPPMFNPIIYSFRNKEMKKGILKLICKRRVVPDPTTVNGHI</sequence>
<keyword evidence="17" id="KW-1185">Reference proteome</keyword>
<dbReference type="FunFam" id="1.20.1070.10:FF:000015">
    <property type="entry name" value="Olfactory receptor"/>
    <property type="match status" value="1"/>
</dbReference>
<feature type="transmembrane region" description="Helical" evidence="14">
    <location>
        <begin position="58"/>
        <end position="76"/>
    </location>
</feature>
<keyword evidence="11" id="KW-0325">Glycoprotein</keyword>
<dbReference type="PROSITE" id="PS50262">
    <property type="entry name" value="G_PROTEIN_RECEP_F1_2"/>
    <property type="match status" value="1"/>
</dbReference>
<keyword evidence="9" id="KW-1015">Disulfide bond</keyword>
<dbReference type="SUPFAM" id="SSF81321">
    <property type="entry name" value="Family A G protein-coupled receptor-like"/>
    <property type="match status" value="1"/>
</dbReference>
<keyword evidence="4 13" id="KW-0812">Transmembrane</keyword>
<dbReference type="PRINTS" id="PR00245">
    <property type="entry name" value="OLFACTORYR"/>
</dbReference>
<reference evidence="16" key="1">
    <citation type="submission" date="2025-08" db="UniProtKB">
        <authorList>
            <consortium name="Ensembl"/>
        </authorList>
    </citation>
    <scope>IDENTIFICATION</scope>
</reference>
<feature type="transmembrane region" description="Helical" evidence="14">
    <location>
        <begin position="186"/>
        <end position="210"/>
    </location>
</feature>
<dbReference type="GO" id="GO:0004984">
    <property type="term" value="F:olfactory receptor activity"/>
    <property type="evidence" value="ECO:0007669"/>
    <property type="project" value="InterPro"/>
</dbReference>
<evidence type="ECO:0000256" key="4">
    <source>
        <dbReference type="ARBA" id="ARBA00022692"/>
    </source>
</evidence>
<evidence type="ECO:0000256" key="9">
    <source>
        <dbReference type="ARBA" id="ARBA00023157"/>
    </source>
</evidence>
<feature type="transmembrane region" description="Helical" evidence="14">
    <location>
        <begin position="135"/>
        <end position="155"/>
    </location>
</feature>
<dbReference type="InterPro" id="IPR017452">
    <property type="entry name" value="GPCR_Rhodpsn_7TM"/>
</dbReference>
<evidence type="ECO:0000313" key="17">
    <source>
        <dbReference type="Proteomes" id="UP000694620"/>
    </source>
</evidence>
<dbReference type="GeneTree" id="ENSGT00940000162014"/>
<dbReference type="PRINTS" id="PR00237">
    <property type="entry name" value="GPCRRHODOPSN"/>
</dbReference>
<keyword evidence="2 14" id="KW-1003">Cell membrane</keyword>
<dbReference type="InterPro" id="IPR050939">
    <property type="entry name" value="Olfactory_GPCR1"/>
</dbReference>
<proteinExistence type="inferred from homology"/>
<comment type="subcellular location">
    <subcellularLocation>
        <location evidence="1 14">Cell membrane</location>
        <topology evidence="1 14">Multi-pass membrane protein</topology>
    </subcellularLocation>
</comment>
<dbReference type="PROSITE" id="PS00237">
    <property type="entry name" value="G_PROTEIN_RECEP_F1_1"/>
    <property type="match status" value="1"/>
</dbReference>
<dbReference type="GO" id="GO:0005886">
    <property type="term" value="C:plasma membrane"/>
    <property type="evidence" value="ECO:0007669"/>
    <property type="project" value="UniProtKB-SubCell"/>
</dbReference>
<evidence type="ECO:0000256" key="13">
    <source>
        <dbReference type="RuleBase" id="RU000688"/>
    </source>
</evidence>
<keyword evidence="10 13" id="KW-0675">Receptor</keyword>
<comment type="similarity">
    <text evidence="13">Belongs to the G-protein coupled receptor 1 family.</text>
</comment>
<feature type="transmembrane region" description="Helical" evidence="14">
    <location>
        <begin position="267"/>
        <end position="286"/>
    </location>
</feature>
<dbReference type="PANTHER" id="PTHR24242">
    <property type="entry name" value="G-PROTEIN COUPLED RECEPTOR"/>
    <property type="match status" value="1"/>
</dbReference>
<protein>
    <recommendedName>
        <fullName evidence="14">Olfactory receptor</fullName>
    </recommendedName>
</protein>
<evidence type="ECO:0000256" key="1">
    <source>
        <dbReference type="ARBA" id="ARBA00004651"/>
    </source>
</evidence>
<dbReference type="PANTHER" id="PTHR24242:SF359">
    <property type="entry name" value="ODORANT RECEPTOR-RELATED"/>
    <property type="match status" value="1"/>
</dbReference>
<keyword evidence="8 14" id="KW-0472">Membrane</keyword>
<reference evidence="16" key="2">
    <citation type="submission" date="2025-09" db="UniProtKB">
        <authorList>
            <consortium name="Ensembl"/>
        </authorList>
    </citation>
    <scope>IDENTIFICATION</scope>
</reference>
<evidence type="ECO:0000256" key="12">
    <source>
        <dbReference type="ARBA" id="ARBA00023224"/>
    </source>
</evidence>
<evidence type="ECO:0000259" key="15">
    <source>
        <dbReference type="PROSITE" id="PS50262"/>
    </source>
</evidence>
<dbReference type="AlphaFoldDB" id="A0A8C4SS48"/>
<feature type="transmembrane region" description="Helical" evidence="14">
    <location>
        <begin position="24"/>
        <end position="46"/>
    </location>
</feature>
<evidence type="ECO:0000256" key="5">
    <source>
        <dbReference type="ARBA" id="ARBA00022725"/>
    </source>
</evidence>
<dbReference type="SMART" id="SM01381">
    <property type="entry name" value="7TM_GPCR_Srsx"/>
    <property type="match status" value="1"/>
</dbReference>
<dbReference type="InterPro" id="IPR000725">
    <property type="entry name" value="Olfact_rcpt"/>
</dbReference>
<dbReference type="Ensembl" id="ENSECRT00000021125.1">
    <property type="protein sequence ID" value="ENSECRP00000020675.1"/>
    <property type="gene ID" value="ENSECRG00000013894.1"/>
</dbReference>
<evidence type="ECO:0000313" key="16">
    <source>
        <dbReference type="Ensembl" id="ENSECRP00000020675.1"/>
    </source>
</evidence>
<evidence type="ECO:0000256" key="6">
    <source>
        <dbReference type="ARBA" id="ARBA00022989"/>
    </source>
</evidence>
<evidence type="ECO:0000256" key="2">
    <source>
        <dbReference type="ARBA" id="ARBA00022475"/>
    </source>
</evidence>
<evidence type="ECO:0000256" key="14">
    <source>
        <dbReference type="RuleBase" id="RU363047"/>
    </source>
</evidence>
<keyword evidence="5 14" id="KW-0552">Olfaction</keyword>
<dbReference type="GO" id="GO:0004930">
    <property type="term" value="F:G protein-coupled receptor activity"/>
    <property type="evidence" value="ECO:0007669"/>
    <property type="project" value="UniProtKB-KW"/>
</dbReference>
<organism evidence="16 17">
    <name type="scientific">Erpetoichthys calabaricus</name>
    <name type="common">Rope fish</name>
    <name type="synonym">Calamoichthys calabaricus</name>
    <dbReference type="NCBI Taxonomy" id="27687"/>
    <lineage>
        <taxon>Eukaryota</taxon>
        <taxon>Metazoa</taxon>
        <taxon>Chordata</taxon>
        <taxon>Craniata</taxon>
        <taxon>Vertebrata</taxon>
        <taxon>Euteleostomi</taxon>
        <taxon>Actinopterygii</taxon>
        <taxon>Polypteriformes</taxon>
        <taxon>Polypteridae</taxon>
        <taxon>Erpetoichthys</taxon>
    </lineage>
</organism>
<feature type="transmembrane region" description="Helical" evidence="14">
    <location>
        <begin position="231"/>
        <end position="255"/>
    </location>
</feature>
<dbReference type="Pfam" id="PF13853">
    <property type="entry name" value="7tm_4"/>
    <property type="match status" value="1"/>
</dbReference>
<evidence type="ECO:0000256" key="8">
    <source>
        <dbReference type="ARBA" id="ARBA00023136"/>
    </source>
</evidence>
<evidence type="ECO:0000256" key="7">
    <source>
        <dbReference type="ARBA" id="ARBA00023040"/>
    </source>
</evidence>
<name>A0A8C4SS48_ERPCA</name>
<evidence type="ECO:0000256" key="3">
    <source>
        <dbReference type="ARBA" id="ARBA00022606"/>
    </source>
</evidence>
<evidence type="ECO:0000256" key="10">
    <source>
        <dbReference type="ARBA" id="ARBA00023170"/>
    </source>
</evidence>
<accession>A0A8C4SS48</accession>
<feature type="domain" description="G-protein coupled receptors family 1 profile" evidence="15">
    <location>
        <begin position="39"/>
        <end position="284"/>
    </location>
</feature>
<keyword evidence="6 14" id="KW-1133">Transmembrane helix</keyword>
<dbReference type="InterPro" id="IPR000276">
    <property type="entry name" value="GPCR_Rhodpsn"/>
</dbReference>
<dbReference type="Gene3D" id="1.20.1070.10">
    <property type="entry name" value="Rhodopsin 7-helix transmembrane proteins"/>
    <property type="match status" value="1"/>
</dbReference>